<dbReference type="Pfam" id="PF00486">
    <property type="entry name" value="Trans_reg_C"/>
    <property type="match status" value="1"/>
</dbReference>
<dbReference type="SMART" id="SM00448">
    <property type="entry name" value="REC"/>
    <property type="match status" value="1"/>
</dbReference>
<accession>A0ABY3RRE7</accession>
<keyword evidence="4 7" id="KW-0238">DNA-binding</keyword>
<dbReference type="RefSeq" id="WP_231820286.1">
    <property type="nucleotide sequence ID" value="NZ_CP082781.1"/>
</dbReference>
<evidence type="ECO:0000259" key="8">
    <source>
        <dbReference type="PROSITE" id="PS50110"/>
    </source>
</evidence>
<dbReference type="Pfam" id="PF00072">
    <property type="entry name" value="Response_reg"/>
    <property type="match status" value="1"/>
</dbReference>
<evidence type="ECO:0000256" key="2">
    <source>
        <dbReference type="ARBA" id="ARBA00023012"/>
    </source>
</evidence>
<name>A0ABY3RRE7_9MICO</name>
<keyword evidence="5" id="KW-0804">Transcription</keyword>
<dbReference type="Gene3D" id="3.40.50.2300">
    <property type="match status" value="1"/>
</dbReference>
<feature type="DNA-binding region" description="OmpR/PhoB-type" evidence="7">
    <location>
        <begin position="134"/>
        <end position="233"/>
    </location>
</feature>
<keyword evidence="3" id="KW-0805">Transcription regulation</keyword>
<keyword evidence="2" id="KW-0902">Two-component regulatory system</keyword>
<dbReference type="InterPro" id="IPR036388">
    <property type="entry name" value="WH-like_DNA-bd_sf"/>
</dbReference>
<feature type="domain" description="Response regulatory" evidence="8">
    <location>
        <begin position="7"/>
        <end position="121"/>
    </location>
</feature>
<dbReference type="InterPro" id="IPR001789">
    <property type="entry name" value="Sig_transdc_resp-reg_receiver"/>
</dbReference>
<dbReference type="PROSITE" id="PS51755">
    <property type="entry name" value="OMPR_PHOB"/>
    <property type="match status" value="1"/>
</dbReference>
<sequence length="238" mass="26380">MTADRPRILLVDDDAAITGALGPFLARSGFDVEVAADGAEGLAAVERRAPDLVVCDVLMPRVDGREFVRRVRGRSLWLPIILLTQIGEASERSAALDEGADDYLNKPFDPRELVSRIRAVLRRSAPGEVPLSAASRLRAHDLVLDRSARRVWRDETELVLTPKAMTLLEHLMRHADEVHTRERLLSTLWGFDFASSSRAVDHRIAELRRVLGDDAAAPRFIETVQSLGYRFVAPVSAA</sequence>
<dbReference type="Proteomes" id="UP001199642">
    <property type="component" value="Chromosome"/>
</dbReference>
<evidence type="ECO:0000256" key="5">
    <source>
        <dbReference type="ARBA" id="ARBA00023163"/>
    </source>
</evidence>
<protein>
    <submittedName>
        <fullName evidence="10">Response regulator transcription factor</fullName>
    </submittedName>
</protein>
<keyword evidence="11" id="KW-1185">Reference proteome</keyword>
<dbReference type="EMBL" id="CP082781">
    <property type="protein sequence ID" value="UGS26683.1"/>
    <property type="molecule type" value="Genomic_DNA"/>
</dbReference>
<evidence type="ECO:0000256" key="7">
    <source>
        <dbReference type="PROSITE-ProRule" id="PRU01091"/>
    </source>
</evidence>
<proteinExistence type="predicted"/>
<evidence type="ECO:0000259" key="9">
    <source>
        <dbReference type="PROSITE" id="PS51755"/>
    </source>
</evidence>
<dbReference type="PANTHER" id="PTHR48111">
    <property type="entry name" value="REGULATOR OF RPOS"/>
    <property type="match status" value="1"/>
</dbReference>
<dbReference type="Gene3D" id="1.10.10.10">
    <property type="entry name" value="Winged helix-like DNA-binding domain superfamily/Winged helix DNA-binding domain"/>
    <property type="match status" value="1"/>
</dbReference>
<feature type="modified residue" description="4-aspartylphosphate" evidence="6">
    <location>
        <position position="56"/>
    </location>
</feature>
<evidence type="ECO:0000256" key="6">
    <source>
        <dbReference type="PROSITE-ProRule" id="PRU00169"/>
    </source>
</evidence>
<evidence type="ECO:0000256" key="3">
    <source>
        <dbReference type="ARBA" id="ARBA00023015"/>
    </source>
</evidence>
<dbReference type="CDD" id="cd00383">
    <property type="entry name" value="trans_reg_C"/>
    <property type="match status" value="1"/>
</dbReference>
<evidence type="ECO:0000313" key="10">
    <source>
        <dbReference type="EMBL" id="UGS26683.1"/>
    </source>
</evidence>
<reference evidence="10 11" key="1">
    <citation type="submission" date="2023-01" db="EMBL/GenBank/DDBJ databases">
        <title>Characterization of estradiol degrading bacteria Microbacterium sp. MZT7 and reveal degrading genes through genome analysis.</title>
        <authorList>
            <person name="Hao P."/>
            <person name="Gao Y."/>
        </authorList>
    </citation>
    <scope>NUCLEOTIDE SEQUENCE [LARGE SCALE GENOMIC DNA]</scope>
    <source>
        <strain evidence="10 11">MZT7</strain>
    </source>
</reference>
<evidence type="ECO:0000313" key="11">
    <source>
        <dbReference type="Proteomes" id="UP001199642"/>
    </source>
</evidence>
<dbReference type="PROSITE" id="PS50110">
    <property type="entry name" value="RESPONSE_REGULATORY"/>
    <property type="match status" value="1"/>
</dbReference>
<dbReference type="InterPro" id="IPR039420">
    <property type="entry name" value="WalR-like"/>
</dbReference>
<dbReference type="PANTHER" id="PTHR48111:SF1">
    <property type="entry name" value="TWO-COMPONENT RESPONSE REGULATOR ORR33"/>
    <property type="match status" value="1"/>
</dbReference>
<evidence type="ECO:0000256" key="4">
    <source>
        <dbReference type="ARBA" id="ARBA00023125"/>
    </source>
</evidence>
<organism evidence="10 11">
    <name type="scientific">Microbacterium resistens</name>
    <dbReference type="NCBI Taxonomy" id="156977"/>
    <lineage>
        <taxon>Bacteria</taxon>
        <taxon>Bacillati</taxon>
        <taxon>Actinomycetota</taxon>
        <taxon>Actinomycetes</taxon>
        <taxon>Micrococcales</taxon>
        <taxon>Microbacteriaceae</taxon>
        <taxon>Microbacterium</taxon>
    </lineage>
</organism>
<dbReference type="InterPro" id="IPR001867">
    <property type="entry name" value="OmpR/PhoB-type_DNA-bd"/>
</dbReference>
<keyword evidence="1 6" id="KW-0597">Phosphoprotein</keyword>
<dbReference type="InterPro" id="IPR011006">
    <property type="entry name" value="CheY-like_superfamily"/>
</dbReference>
<feature type="domain" description="OmpR/PhoB-type" evidence="9">
    <location>
        <begin position="134"/>
        <end position="233"/>
    </location>
</feature>
<gene>
    <name evidence="10" type="ORF">K8F61_00110</name>
</gene>
<dbReference type="SMART" id="SM00862">
    <property type="entry name" value="Trans_reg_C"/>
    <property type="match status" value="1"/>
</dbReference>
<evidence type="ECO:0000256" key="1">
    <source>
        <dbReference type="ARBA" id="ARBA00022553"/>
    </source>
</evidence>
<dbReference type="SUPFAM" id="SSF52172">
    <property type="entry name" value="CheY-like"/>
    <property type="match status" value="1"/>
</dbReference>